<evidence type="ECO:0000313" key="2">
    <source>
        <dbReference type="Proteomes" id="UP000193009"/>
    </source>
</evidence>
<reference evidence="1 2" key="1">
    <citation type="journal article" date="2017" name="Front. Microbiol.">
        <title>The Histidine Decarboxylase Gene Cluster of Lactobacillus parabuchneri Was Gained by Horizontal Gene Transfer and Is Mobile within the Species.</title>
        <authorList>
            <person name="Wuthrich D."/>
            <person name="Berthoud H."/>
            <person name="Wechsler D."/>
            <person name="Eugster E."/>
            <person name="Irmler S."/>
            <person name="Bruggmann R."/>
        </authorList>
    </citation>
    <scope>NUCLEOTIDE SEQUENCE [LARGE SCALE GENOMIC DNA]</scope>
    <source>
        <strain evidence="1 2">FAM23169</strain>
    </source>
</reference>
<accession>A0A1X1FD77</accession>
<gene>
    <name evidence="1" type="ORF">FAM23169_01867</name>
</gene>
<keyword evidence="2" id="KW-1185">Reference proteome</keyword>
<evidence type="ECO:0000313" key="1">
    <source>
        <dbReference type="EMBL" id="ORN27100.1"/>
    </source>
</evidence>
<comment type="caution">
    <text evidence="1">The sequence shown here is derived from an EMBL/GenBank/DDBJ whole genome shotgun (WGS) entry which is preliminary data.</text>
</comment>
<dbReference type="RefSeq" id="WP_084988945.1">
    <property type="nucleotide sequence ID" value="NZ_JBAPMB010000018.1"/>
</dbReference>
<proteinExistence type="predicted"/>
<dbReference type="OrthoDB" id="1449746at1239"/>
<dbReference type="EMBL" id="MSBD01000044">
    <property type="protein sequence ID" value="ORN27100.1"/>
    <property type="molecule type" value="Genomic_DNA"/>
</dbReference>
<sequence length="72" mass="8523">MKDPLIEMMKSNGVIYNGDRIELRDTLKRWIAIYFNGGQYRYNGDVLSDKESEDAAFALIGLFDWFERNHHH</sequence>
<organism evidence="1 2">
    <name type="scientific">Lentilactobacillus parabuchneri</name>
    <dbReference type="NCBI Taxonomy" id="152331"/>
    <lineage>
        <taxon>Bacteria</taxon>
        <taxon>Bacillati</taxon>
        <taxon>Bacillota</taxon>
        <taxon>Bacilli</taxon>
        <taxon>Lactobacillales</taxon>
        <taxon>Lactobacillaceae</taxon>
        <taxon>Lentilactobacillus</taxon>
    </lineage>
</organism>
<dbReference type="AlphaFoldDB" id="A0A1X1FD77"/>
<name>A0A1X1FD77_9LACO</name>
<protein>
    <submittedName>
        <fullName evidence="1">Uncharacterized protein</fullName>
    </submittedName>
</protein>
<dbReference type="Proteomes" id="UP000193009">
    <property type="component" value="Unassembled WGS sequence"/>
</dbReference>